<dbReference type="Pfam" id="PF00400">
    <property type="entry name" value="WD40"/>
    <property type="match status" value="3"/>
</dbReference>
<dbReference type="SMART" id="SM00320">
    <property type="entry name" value="WD40"/>
    <property type="match status" value="3"/>
</dbReference>
<evidence type="ECO:0000256" key="3">
    <source>
        <dbReference type="PROSITE-ProRule" id="PRU00221"/>
    </source>
</evidence>
<evidence type="ECO:0000256" key="2">
    <source>
        <dbReference type="ARBA" id="ARBA00022737"/>
    </source>
</evidence>
<dbReference type="InterPro" id="IPR015943">
    <property type="entry name" value="WD40/YVTN_repeat-like_dom_sf"/>
</dbReference>
<dbReference type="Proteomes" id="UP000824120">
    <property type="component" value="Chromosome 9"/>
</dbReference>
<feature type="repeat" description="WD" evidence="3">
    <location>
        <begin position="58"/>
        <end position="92"/>
    </location>
</feature>
<organism evidence="4 5">
    <name type="scientific">Solanum commersonii</name>
    <name type="common">Commerson's wild potato</name>
    <name type="synonym">Commerson's nightshade</name>
    <dbReference type="NCBI Taxonomy" id="4109"/>
    <lineage>
        <taxon>Eukaryota</taxon>
        <taxon>Viridiplantae</taxon>
        <taxon>Streptophyta</taxon>
        <taxon>Embryophyta</taxon>
        <taxon>Tracheophyta</taxon>
        <taxon>Spermatophyta</taxon>
        <taxon>Magnoliopsida</taxon>
        <taxon>eudicotyledons</taxon>
        <taxon>Gunneridae</taxon>
        <taxon>Pentapetalae</taxon>
        <taxon>asterids</taxon>
        <taxon>lamiids</taxon>
        <taxon>Solanales</taxon>
        <taxon>Solanaceae</taxon>
        <taxon>Solanoideae</taxon>
        <taxon>Solaneae</taxon>
        <taxon>Solanum</taxon>
    </lineage>
</organism>
<dbReference type="InterPro" id="IPR001680">
    <property type="entry name" value="WD40_rpt"/>
</dbReference>
<dbReference type="GO" id="GO:0032040">
    <property type="term" value="C:small-subunit processome"/>
    <property type="evidence" value="ECO:0007669"/>
    <property type="project" value="TreeGrafter"/>
</dbReference>
<keyword evidence="5" id="KW-1185">Reference proteome</keyword>
<dbReference type="EMBL" id="JACXVP010000009">
    <property type="protein sequence ID" value="KAG5585069.1"/>
    <property type="molecule type" value="Genomic_DNA"/>
</dbReference>
<dbReference type="InterPro" id="IPR051570">
    <property type="entry name" value="TBC1_cilium_biogenesis"/>
</dbReference>
<dbReference type="Gene3D" id="2.130.10.10">
    <property type="entry name" value="YVTN repeat-like/Quinoprotein amine dehydrogenase"/>
    <property type="match status" value="2"/>
</dbReference>
<dbReference type="GO" id="GO:0034388">
    <property type="term" value="C:Pwp2p-containing subcomplex of 90S preribosome"/>
    <property type="evidence" value="ECO:0007669"/>
    <property type="project" value="TreeGrafter"/>
</dbReference>
<comment type="caution">
    <text evidence="4">The sequence shown here is derived from an EMBL/GenBank/DDBJ whole genome shotgun (WGS) entry which is preliminary data.</text>
</comment>
<keyword evidence="2" id="KW-0677">Repeat</keyword>
<dbReference type="PROSITE" id="PS50294">
    <property type="entry name" value="WD_REPEATS_REGION"/>
    <property type="match status" value="1"/>
</dbReference>
<protein>
    <submittedName>
        <fullName evidence="4">Uncharacterized protein</fullName>
    </submittedName>
</protein>
<proteinExistence type="predicted"/>
<keyword evidence="1 3" id="KW-0853">WD repeat</keyword>
<dbReference type="PROSITE" id="PS50082">
    <property type="entry name" value="WD_REPEATS_2"/>
    <property type="match status" value="2"/>
</dbReference>
<dbReference type="GO" id="GO:0030490">
    <property type="term" value="P:maturation of SSU-rRNA"/>
    <property type="evidence" value="ECO:0007669"/>
    <property type="project" value="TreeGrafter"/>
</dbReference>
<dbReference type="InterPro" id="IPR036322">
    <property type="entry name" value="WD40_repeat_dom_sf"/>
</dbReference>
<evidence type="ECO:0000313" key="5">
    <source>
        <dbReference type="Proteomes" id="UP000824120"/>
    </source>
</evidence>
<feature type="non-terminal residue" evidence="4">
    <location>
        <position position="179"/>
    </location>
</feature>
<reference evidence="4 5" key="1">
    <citation type="submission" date="2020-09" db="EMBL/GenBank/DDBJ databases">
        <title>De no assembly of potato wild relative species, Solanum commersonii.</title>
        <authorList>
            <person name="Cho K."/>
        </authorList>
    </citation>
    <scope>NUCLEOTIDE SEQUENCE [LARGE SCALE GENOMIC DNA]</scope>
    <source>
        <strain evidence="4">LZ3.2</strain>
        <tissue evidence="4">Leaf</tissue>
    </source>
</reference>
<sequence>IASGYVEGSIRIWNSEKGICETTLNGHEEAVTTIHYNKLGSLLASGSKYNGVILWDVVTDVVFLGSGKKLVTASKDKFLRTWDLDTQHCMHIISGHHTKIWSIDIDPEERYLRQRKDRVATMRFNKSGNLFACQVAGKTVEIFRVLDESESKRIAKIRISIKEKKYAKESREATEKGET</sequence>
<accession>A0A9J5XBT6</accession>
<name>A0A9J5XBT6_SOLCO</name>
<dbReference type="AlphaFoldDB" id="A0A9J5XBT6"/>
<dbReference type="OrthoDB" id="1935477at2759"/>
<dbReference type="InterPro" id="IPR019775">
    <property type="entry name" value="WD40_repeat_CS"/>
</dbReference>
<dbReference type="SUPFAM" id="SSF50978">
    <property type="entry name" value="WD40 repeat-like"/>
    <property type="match status" value="1"/>
</dbReference>
<dbReference type="PROSITE" id="PS00678">
    <property type="entry name" value="WD_REPEATS_1"/>
    <property type="match status" value="1"/>
</dbReference>
<feature type="repeat" description="WD" evidence="3">
    <location>
        <begin position="24"/>
        <end position="57"/>
    </location>
</feature>
<evidence type="ECO:0000256" key="1">
    <source>
        <dbReference type="ARBA" id="ARBA00022574"/>
    </source>
</evidence>
<evidence type="ECO:0000313" key="4">
    <source>
        <dbReference type="EMBL" id="KAG5585069.1"/>
    </source>
</evidence>
<gene>
    <name evidence="4" type="ORF">H5410_045503</name>
</gene>
<dbReference type="PANTHER" id="PTHR19853:SF0">
    <property type="entry name" value="WD REPEAT-CONTAINING PROTEIN 3"/>
    <property type="match status" value="1"/>
</dbReference>
<dbReference type="PANTHER" id="PTHR19853">
    <property type="entry name" value="WD REPEAT CONTAINING PROTEIN 3 WDR3"/>
    <property type="match status" value="1"/>
</dbReference>
<dbReference type="GO" id="GO:0030515">
    <property type="term" value="F:snoRNA binding"/>
    <property type="evidence" value="ECO:0007669"/>
    <property type="project" value="TreeGrafter"/>
</dbReference>